<sequence>MCSPAGFTACGIISVFGAVFMGIIALMVGADYEYLGEWYKVPSEDESAPPVGTYEEQKAAALKNCWTVAAFYLGFAVLCGIGLCYYSLRARRG</sequence>
<reference evidence="2 3" key="1">
    <citation type="journal article" date="2024" name="Nat. Commun.">
        <title>Phylogenomics reveals the evolutionary origins of lichenization in chlorophyte algae.</title>
        <authorList>
            <person name="Puginier C."/>
            <person name="Libourel C."/>
            <person name="Otte J."/>
            <person name="Skaloud P."/>
            <person name="Haon M."/>
            <person name="Grisel S."/>
            <person name="Petersen M."/>
            <person name="Berrin J.G."/>
            <person name="Delaux P.M."/>
            <person name="Dal Grande F."/>
            <person name="Keller J."/>
        </authorList>
    </citation>
    <scope>NUCLEOTIDE SEQUENCE [LARGE SCALE GENOMIC DNA]</scope>
    <source>
        <strain evidence="2 3">SAG 2036</strain>
    </source>
</reference>
<protein>
    <submittedName>
        <fullName evidence="2">Uncharacterized protein</fullName>
    </submittedName>
</protein>
<dbReference type="EMBL" id="JALJOQ010000016">
    <property type="protein sequence ID" value="KAK9809801.1"/>
    <property type="molecule type" value="Genomic_DNA"/>
</dbReference>
<feature type="transmembrane region" description="Helical" evidence="1">
    <location>
        <begin position="69"/>
        <end position="88"/>
    </location>
</feature>
<evidence type="ECO:0000256" key="1">
    <source>
        <dbReference type="SAM" id="Phobius"/>
    </source>
</evidence>
<gene>
    <name evidence="2" type="ORF">WJX73_008094</name>
</gene>
<name>A0AAW1P8P0_9CHLO</name>
<keyword evidence="1" id="KW-0472">Membrane</keyword>
<accession>A0AAW1P8P0</accession>
<keyword evidence="3" id="KW-1185">Reference proteome</keyword>
<comment type="caution">
    <text evidence="2">The sequence shown here is derived from an EMBL/GenBank/DDBJ whole genome shotgun (WGS) entry which is preliminary data.</text>
</comment>
<feature type="transmembrane region" description="Helical" evidence="1">
    <location>
        <begin position="7"/>
        <end position="30"/>
    </location>
</feature>
<keyword evidence="1" id="KW-0812">Transmembrane</keyword>
<evidence type="ECO:0000313" key="3">
    <source>
        <dbReference type="Proteomes" id="UP001465755"/>
    </source>
</evidence>
<dbReference type="AlphaFoldDB" id="A0AAW1P8P0"/>
<evidence type="ECO:0000313" key="2">
    <source>
        <dbReference type="EMBL" id="KAK9809801.1"/>
    </source>
</evidence>
<proteinExistence type="predicted"/>
<keyword evidence="1" id="KW-1133">Transmembrane helix</keyword>
<dbReference type="Proteomes" id="UP001465755">
    <property type="component" value="Unassembled WGS sequence"/>
</dbReference>
<organism evidence="2 3">
    <name type="scientific">Symbiochloris irregularis</name>
    <dbReference type="NCBI Taxonomy" id="706552"/>
    <lineage>
        <taxon>Eukaryota</taxon>
        <taxon>Viridiplantae</taxon>
        <taxon>Chlorophyta</taxon>
        <taxon>core chlorophytes</taxon>
        <taxon>Trebouxiophyceae</taxon>
        <taxon>Trebouxiales</taxon>
        <taxon>Trebouxiaceae</taxon>
        <taxon>Symbiochloris</taxon>
    </lineage>
</organism>